<dbReference type="InterPro" id="IPR051407">
    <property type="entry name" value="Bact_OM_lipoprot/Surf_antigen"/>
</dbReference>
<evidence type="ECO:0000256" key="2">
    <source>
        <dbReference type="ARBA" id="ARBA00023136"/>
    </source>
</evidence>
<gene>
    <name evidence="4" type="ORF">EHS89_12625</name>
</gene>
<dbReference type="Proteomes" id="UP000267535">
    <property type="component" value="Unassembled WGS sequence"/>
</dbReference>
<protein>
    <submittedName>
        <fullName evidence="4">Glycine zipper 2TM domain-containing protein</fullName>
    </submittedName>
</protein>
<dbReference type="Pfam" id="PF05433">
    <property type="entry name" value="Rick_17kDa_Anti"/>
    <property type="match status" value="1"/>
</dbReference>
<feature type="domain" description="Glycine zipper 2TM" evidence="3">
    <location>
        <begin position="93"/>
        <end position="130"/>
    </location>
</feature>
<dbReference type="EMBL" id="RQXV01000006">
    <property type="protein sequence ID" value="RRC99005.1"/>
    <property type="molecule type" value="Genomic_DNA"/>
</dbReference>
<reference evidence="4 5" key="1">
    <citation type="submission" date="2018-11" db="EMBL/GenBank/DDBJ databases">
        <title>The draft genome sequence of Amphritea balenae JAMM 1525T.</title>
        <authorList>
            <person name="Fang Z."/>
            <person name="Zhang Y."/>
            <person name="Han X."/>
        </authorList>
    </citation>
    <scope>NUCLEOTIDE SEQUENCE [LARGE SCALE GENOMIC DNA]</scope>
    <source>
        <strain evidence="4 5">JAMM 1525</strain>
    </source>
</reference>
<proteinExistence type="predicted"/>
<dbReference type="PANTHER" id="PTHR35603:SF2">
    <property type="entry name" value="OUTER MEMBRANE LIPOPROTEIN"/>
    <property type="match status" value="1"/>
</dbReference>
<dbReference type="OrthoDB" id="8909257at2"/>
<dbReference type="GO" id="GO:0019867">
    <property type="term" value="C:outer membrane"/>
    <property type="evidence" value="ECO:0007669"/>
    <property type="project" value="InterPro"/>
</dbReference>
<dbReference type="PANTHER" id="PTHR35603">
    <property type="match status" value="1"/>
</dbReference>
<comment type="caution">
    <text evidence="4">The sequence shown here is derived from an EMBL/GenBank/DDBJ whole genome shotgun (WGS) entry which is preliminary data.</text>
</comment>
<keyword evidence="2" id="KW-0472">Membrane</keyword>
<evidence type="ECO:0000313" key="4">
    <source>
        <dbReference type="EMBL" id="RRC99005.1"/>
    </source>
</evidence>
<sequence length="198" mass="22515">MKIDYRIQTSGLRRVVMKKLIVSGLVALSLLVPLAEAGSRNHRDNAHRDYAKVTRVDPIVVQSERRIPRRECWDEEVRYETPRHQRKSYTAPILGGIIGGALGNELGAGGDNKKVGAVVGAVLGASIGNDLKQNRSQYDNRVHYRTETRCSVEHDVEYYERVTGYNVTYRYQGRTYHTQMDRHPGKRIRVRVNVVPVS</sequence>
<comment type="subcellular location">
    <subcellularLocation>
        <location evidence="1">Membrane</location>
    </subcellularLocation>
</comment>
<evidence type="ECO:0000259" key="3">
    <source>
        <dbReference type="Pfam" id="PF05433"/>
    </source>
</evidence>
<evidence type="ECO:0000313" key="5">
    <source>
        <dbReference type="Proteomes" id="UP000267535"/>
    </source>
</evidence>
<keyword evidence="5" id="KW-1185">Reference proteome</keyword>
<name>A0A3P1SQS9_9GAMM</name>
<evidence type="ECO:0000256" key="1">
    <source>
        <dbReference type="ARBA" id="ARBA00004370"/>
    </source>
</evidence>
<dbReference type="InterPro" id="IPR008816">
    <property type="entry name" value="Gly_zipper_2TM_dom"/>
</dbReference>
<dbReference type="AlphaFoldDB" id="A0A3P1SQS9"/>
<organism evidence="4 5">
    <name type="scientific">Amphritea balenae</name>
    <dbReference type="NCBI Taxonomy" id="452629"/>
    <lineage>
        <taxon>Bacteria</taxon>
        <taxon>Pseudomonadati</taxon>
        <taxon>Pseudomonadota</taxon>
        <taxon>Gammaproteobacteria</taxon>
        <taxon>Oceanospirillales</taxon>
        <taxon>Oceanospirillaceae</taxon>
        <taxon>Amphritea</taxon>
    </lineage>
</organism>
<accession>A0A3P1SQS9</accession>